<evidence type="ECO:0000313" key="2">
    <source>
        <dbReference type="Proteomes" id="UP001488838"/>
    </source>
</evidence>
<dbReference type="SUPFAM" id="SSF54826">
    <property type="entry name" value="Enolase N-terminal domain-like"/>
    <property type="match status" value="1"/>
</dbReference>
<gene>
    <name evidence="1" type="ORF">U0070_008563</name>
</gene>
<accession>A0AAW0HN36</accession>
<name>A0AAW0HN36_MYOGA</name>
<evidence type="ECO:0000313" key="1">
    <source>
        <dbReference type="EMBL" id="KAK7802996.1"/>
    </source>
</evidence>
<dbReference type="EMBL" id="JBBHLL010000436">
    <property type="protein sequence ID" value="KAK7802996.1"/>
    <property type="molecule type" value="Genomic_DNA"/>
</dbReference>
<reference evidence="1 2" key="1">
    <citation type="journal article" date="2023" name="bioRxiv">
        <title>Conserved and derived expression patterns and positive selection on dental genes reveal complex evolutionary context of ever-growing rodent molars.</title>
        <authorList>
            <person name="Calamari Z.T."/>
            <person name="Song A."/>
            <person name="Cohen E."/>
            <person name="Akter M."/>
            <person name="Roy R.D."/>
            <person name="Hallikas O."/>
            <person name="Christensen M.M."/>
            <person name="Li P."/>
            <person name="Marangoni P."/>
            <person name="Jernvall J."/>
            <person name="Klein O.D."/>
        </authorList>
    </citation>
    <scope>NUCLEOTIDE SEQUENCE [LARGE SCALE GENOMIC DNA]</scope>
    <source>
        <strain evidence="1">V071</strain>
    </source>
</reference>
<sequence length="55" mass="6648">MNIYDALELHDIDKMCYYIKRLNAIEQEKMDKLIIQMDGTENKLNLVQIPYWKCP</sequence>
<organism evidence="1 2">
    <name type="scientific">Myodes glareolus</name>
    <name type="common">Bank vole</name>
    <name type="synonym">Clethrionomys glareolus</name>
    <dbReference type="NCBI Taxonomy" id="447135"/>
    <lineage>
        <taxon>Eukaryota</taxon>
        <taxon>Metazoa</taxon>
        <taxon>Chordata</taxon>
        <taxon>Craniata</taxon>
        <taxon>Vertebrata</taxon>
        <taxon>Euteleostomi</taxon>
        <taxon>Mammalia</taxon>
        <taxon>Eutheria</taxon>
        <taxon>Euarchontoglires</taxon>
        <taxon>Glires</taxon>
        <taxon>Rodentia</taxon>
        <taxon>Myomorpha</taxon>
        <taxon>Muroidea</taxon>
        <taxon>Cricetidae</taxon>
        <taxon>Arvicolinae</taxon>
        <taxon>Myodes</taxon>
    </lineage>
</organism>
<dbReference type="Proteomes" id="UP001488838">
    <property type="component" value="Unassembled WGS sequence"/>
</dbReference>
<dbReference type="InterPro" id="IPR029017">
    <property type="entry name" value="Enolase-like_N"/>
</dbReference>
<comment type="caution">
    <text evidence="1">The sequence shown here is derived from an EMBL/GenBank/DDBJ whole genome shotgun (WGS) entry which is preliminary data.</text>
</comment>
<keyword evidence="2" id="KW-1185">Reference proteome</keyword>
<dbReference type="AlphaFoldDB" id="A0AAW0HN36"/>
<proteinExistence type="predicted"/>
<protein>
    <submittedName>
        <fullName evidence="1">Uncharacterized protein</fullName>
    </submittedName>
</protein>